<keyword evidence="5" id="KW-0479">Metal-binding</keyword>
<dbReference type="CDD" id="cd06557">
    <property type="entry name" value="KPHMT-like"/>
    <property type="match status" value="1"/>
</dbReference>
<name>A0A1G2C6R1_9BACT</name>
<comment type="caution">
    <text evidence="6">The sequence shown here is derived from an EMBL/GenBank/DDBJ whole genome shotgun (WGS) entry which is preliminary data.</text>
</comment>
<comment type="pathway">
    <text evidence="5">Cofactor biosynthesis; (R)-pantothenate biosynthesis; (R)-pantoate from 3-methyl-2-oxobutanoate: step 1/2.</text>
</comment>
<dbReference type="SUPFAM" id="SSF51621">
    <property type="entry name" value="Phosphoenolpyruvate/pyruvate domain"/>
    <property type="match status" value="1"/>
</dbReference>
<keyword evidence="4 5" id="KW-0808">Transferase</keyword>
<dbReference type="InterPro" id="IPR015813">
    <property type="entry name" value="Pyrv/PenolPyrv_kinase-like_dom"/>
</dbReference>
<reference evidence="6 7" key="1">
    <citation type="journal article" date="2016" name="Nat. Commun.">
        <title>Thousands of microbial genomes shed light on interconnected biogeochemical processes in an aquifer system.</title>
        <authorList>
            <person name="Anantharaman K."/>
            <person name="Brown C.T."/>
            <person name="Hug L.A."/>
            <person name="Sharon I."/>
            <person name="Castelle C.J."/>
            <person name="Probst A.J."/>
            <person name="Thomas B.C."/>
            <person name="Singh A."/>
            <person name="Wilkins M.J."/>
            <person name="Karaoz U."/>
            <person name="Brodie E.L."/>
            <person name="Williams K.H."/>
            <person name="Hubbard S.S."/>
            <person name="Banfield J.F."/>
        </authorList>
    </citation>
    <scope>NUCLEOTIDE SEQUENCE [LARGE SCALE GENOMIC DNA]</scope>
</reference>
<comment type="catalytic activity">
    <reaction evidence="5">
        <text>(6R)-5,10-methylene-5,6,7,8-tetrahydrofolate + 3-methyl-2-oxobutanoate + H2O = 2-dehydropantoate + (6S)-5,6,7,8-tetrahydrofolate</text>
        <dbReference type="Rhea" id="RHEA:11824"/>
        <dbReference type="ChEBI" id="CHEBI:11561"/>
        <dbReference type="ChEBI" id="CHEBI:11851"/>
        <dbReference type="ChEBI" id="CHEBI:15377"/>
        <dbReference type="ChEBI" id="CHEBI:15636"/>
        <dbReference type="ChEBI" id="CHEBI:57453"/>
        <dbReference type="EC" id="2.1.2.11"/>
    </reaction>
</comment>
<accession>A0A1G2C6R1</accession>
<keyword evidence="5" id="KW-0963">Cytoplasm</keyword>
<dbReference type="EMBL" id="MHKU01000010">
    <property type="protein sequence ID" value="OGY97104.1"/>
    <property type="molecule type" value="Genomic_DNA"/>
</dbReference>
<feature type="binding site" evidence="5">
    <location>
        <position position="107"/>
    </location>
    <ligand>
        <name>3-methyl-2-oxobutanoate</name>
        <dbReference type="ChEBI" id="CHEBI:11851"/>
    </ligand>
</feature>
<feature type="binding site" evidence="5">
    <location>
        <position position="139"/>
    </location>
    <ligand>
        <name>Mg(2+)</name>
        <dbReference type="ChEBI" id="CHEBI:18420"/>
    </ligand>
</feature>
<organism evidence="6 7">
    <name type="scientific">Candidatus Liptonbacteria bacterium GWB1_49_6</name>
    <dbReference type="NCBI Taxonomy" id="1798644"/>
    <lineage>
        <taxon>Bacteria</taxon>
        <taxon>Candidatus Liptoniibacteriota</taxon>
    </lineage>
</organism>
<evidence type="ECO:0000256" key="3">
    <source>
        <dbReference type="ARBA" id="ARBA00022655"/>
    </source>
</evidence>
<dbReference type="PANTHER" id="PTHR20881:SF0">
    <property type="entry name" value="3-METHYL-2-OXOBUTANOATE HYDROXYMETHYLTRANSFERASE"/>
    <property type="match status" value="1"/>
</dbReference>
<dbReference type="EC" id="2.1.2.11" evidence="5"/>
<evidence type="ECO:0000313" key="6">
    <source>
        <dbReference type="EMBL" id="OGY97104.1"/>
    </source>
</evidence>
<dbReference type="Pfam" id="PF02548">
    <property type="entry name" value="Pantoate_transf"/>
    <property type="match status" value="1"/>
</dbReference>
<dbReference type="NCBIfam" id="TIGR00222">
    <property type="entry name" value="panB"/>
    <property type="match status" value="1"/>
</dbReference>
<dbReference type="GO" id="GO:0032259">
    <property type="term" value="P:methylation"/>
    <property type="evidence" value="ECO:0007669"/>
    <property type="project" value="UniProtKB-KW"/>
</dbReference>
<dbReference type="GO" id="GO:0000287">
    <property type="term" value="F:magnesium ion binding"/>
    <property type="evidence" value="ECO:0007669"/>
    <property type="project" value="TreeGrafter"/>
</dbReference>
<comment type="function">
    <text evidence="5">Catalyzes the reversible reaction in which hydroxymethyl group from 5,10-methylenetetrahydrofolate is transferred onto alpha-ketoisovalerate to form ketopantoate.</text>
</comment>
<keyword evidence="6" id="KW-0489">Methyltransferase</keyword>
<dbReference type="STRING" id="1798644.A2122_02790"/>
<dbReference type="PANTHER" id="PTHR20881">
    <property type="entry name" value="3-METHYL-2-OXOBUTANOATE HYDROXYMETHYLTRANSFERASE"/>
    <property type="match status" value="1"/>
</dbReference>
<feature type="binding site" evidence="5">
    <location>
        <begin position="68"/>
        <end position="69"/>
    </location>
    <ligand>
        <name>3-methyl-2-oxobutanoate</name>
        <dbReference type="ChEBI" id="CHEBI:11851"/>
    </ligand>
</feature>
<dbReference type="NCBIfam" id="NF001452">
    <property type="entry name" value="PRK00311.1"/>
    <property type="match status" value="1"/>
</dbReference>
<dbReference type="GO" id="GO:0015940">
    <property type="term" value="P:pantothenate biosynthetic process"/>
    <property type="evidence" value="ECO:0007669"/>
    <property type="project" value="UniProtKB-UniRule"/>
</dbReference>
<protein>
    <recommendedName>
        <fullName evidence="5">3-methyl-2-oxobutanoate hydroxymethyltransferase</fullName>
        <ecNumber evidence="5">2.1.2.11</ecNumber>
    </recommendedName>
    <alternativeName>
        <fullName evidence="5">Ketopantoate hydroxymethyltransferase</fullName>
        <shortName evidence="5">KPHMT</shortName>
    </alternativeName>
</protein>
<evidence type="ECO:0000256" key="2">
    <source>
        <dbReference type="ARBA" id="ARBA00011424"/>
    </source>
</evidence>
<dbReference type="GO" id="GO:0008168">
    <property type="term" value="F:methyltransferase activity"/>
    <property type="evidence" value="ECO:0007669"/>
    <property type="project" value="UniProtKB-KW"/>
</dbReference>
<dbReference type="GO" id="GO:0005737">
    <property type="term" value="C:cytoplasm"/>
    <property type="evidence" value="ECO:0007669"/>
    <property type="project" value="UniProtKB-SubCell"/>
</dbReference>
<evidence type="ECO:0000256" key="5">
    <source>
        <dbReference type="HAMAP-Rule" id="MF_00156"/>
    </source>
</evidence>
<dbReference type="GO" id="GO:0003864">
    <property type="term" value="F:3-methyl-2-oxobutanoate hydroxymethyltransferase activity"/>
    <property type="evidence" value="ECO:0007669"/>
    <property type="project" value="UniProtKB-UniRule"/>
</dbReference>
<dbReference type="UniPathway" id="UPA00028">
    <property type="reaction ID" value="UER00003"/>
</dbReference>
<gene>
    <name evidence="5" type="primary">panB</name>
    <name evidence="6" type="ORF">A2122_02790</name>
</gene>
<keyword evidence="3 5" id="KW-0566">Pantothenate biosynthesis</keyword>
<comment type="similarity">
    <text evidence="1 5">Belongs to the PanB family.</text>
</comment>
<feature type="binding site" evidence="5">
    <location>
        <position position="68"/>
    </location>
    <ligand>
        <name>Mg(2+)</name>
        <dbReference type="ChEBI" id="CHEBI:18420"/>
    </ligand>
</feature>
<dbReference type="InterPro" id="IPR040442">
    <property type="entry name" value="Pyrv_kinase-like_dom_sf"/>
</dbReference>
<feature type="binding site" evidence="5">
    <location>
        <position position="107"/>
    </location>
    <ligand>
        <name>Mg(2+)</name>
        <dbReference type="ChEBI" id="CHEBI:18420"/>
    </ligand>
</feature>
<dbReference type="Gene3D" id="3.20.20.60">
    <property type="entry name" value="Phosphoenolpyruvate-binding domains"/>
    <property type="match status" value="1"/>
</dbReference>
<feature type="binding site" evidence="5">
    <location>
        <position position="137"/>
    </location>
    <ligand>
        <name>3-methyl-2-oxobutanoate</name>
        <dbReference type="ChEBI" id="CHEBI:11851"/>
    </ligand>
</feature>
<dbReference type="AlphaFoldDB" id="A0A1G2C6R1"/>
<feature type="active site" description="Proton acceptor" evidence="5">
    <location>
        <position position="206"/>
    </location>
</feature>
<dbReference type="HAMAP" id="MF_00156">
    <property type="entry name" value="PanB"/>
    <property type="match status" value="1"/>
</dbReference>
<keyword evidence="5" id="KW-0460">Magnesium</keyword>
<dbReference type="InterPro" id="IPR003700">
    <property type="entry name" value="Pantoate_hydroxy_MeTrfase"/>
</dbReference>
<sequence length="329" mass="35631">MPDIVQPSLTPQGVSPLVAEVKRRPDVKVTTLQSMKEKGIPVAALSIYDYPFARTAAKAGVDVIIVGDSLGMTVLGYGNTLPVTMDEMIVFASAAARGASPMFTVGDMPLGAYQISNEEAVRNAIRFIKEAKCAAVKCEASMKLLPRFEAIANAEVLVMGHLGLNPQKIHEMGGHRIQGKTIEGTKELLKTAKALESAGAFAILLEGVTEEVSGIIRNEIKIPVYGIGSGRFVDGQLLIGHDPLDLYDWGARPVPKYIKHYRSDSVGKTAGEVMLDAFSRYVQEVKARQFPFPENVHHIDIEAFKNPAKGSEEDAARILELMSFLPKAA</sequence>
<dbReference type="Proteomes" id="UP000176648">
    <property type="component" value="Unassembled WGS sequence"/>
</dbReference>
<comment type="subunit">
    <text evidence="2 5">Homodecamer; pentamer of dimers.</text>
</comment>
<evidence type="ECO:0000256" key="4">
    <source>
        <dbReference type="ARBA" id="ARBA00022679"/>
    </source>
</evidence>
<comment type="subcellular location">
    <subcellularLocation>
        <location evidence="5">Cytoplasm</location>
    </subcellularLocation>
</comment>
<comment type="cofactor">
    <cofactor evidence="5">
        <name>Mg(2+)</name>
        <dbReference type="ChEBI" id="CHEBI:18420"/>
    </cofactor>
    <text evidence="5">Binds 1 Mg(2+) ion per subunit.</text>
</comment>
<evidence type="ECO:0000256" key="1">
    <source>
        <dbReference type="ARBA" id="ARBA00008676"/>
    </source>
</evidence>
<evidence type="ECO:0000313" key="7">
    <source>
        <dbReference type="Proteomes" id="UP000176648"/>
    </source>
</evidence>
<proteinExistence type="inferred from homology"/>